<keyword evidence="1" id="KW-1185">Reference proteome</keyword>
<evidence type="ECO:0000313" key="1">
    <source>
        <dbReference type="Proteomes" id="UP000887578"/>
    </source>
</evidence>
<reference evidence="2" key="1">
    <citation type="submission" date="2022-11" db="UniProtKB">
        <authorList>
            <consortium name="WormBaseParasite"/>
        </authorList>
    </citation>
    <scope>IDENTIFICATION</scope>
</reference>
<organism evidence="1 2">
    <name type="scientific">Panagrolaimus davidi</name>
    <dbReference type="NCBI Taxonomy" id="227884"/>
    <lineage>
        <taxon>Eukaryota</taxon>
        <taxon>Metazoa</taxon>
        <taxon>Ecdysozoa</taxon>
        <taxon>Nematoda</taxon>
        <taxon>Chromadorea</taxon>
        <taxon>Rhabditida</taxon>
        <taxon>Tylenchina</taxon>
        <taxon>Panagrolaimomorpha</taxon>
        <taxon>Panagrolaimoidea</taxon>
        <taxon>Panagrolaimidae</taxon>
        <taxon>Panagrolaimus</taxon>
    </lineage>
</organism>
<protein>
    <submittedName>
        <fullName evidence="2">Uncharacterized protein</fullName>
    </submittedName>
</protein>
<proteinExistence type="predicted"/>
<dbReference type="WBParaSite" id="PDA_v2.g5755.t1">
    <property type="protein sequence ID" value="PDA_v2.g5755.t1"/>
    <property type="gene ID" value="PDA_v2.g5755"/>
</dbReference>
<dbReference type="Proteomes" id="UP000887578">
    <property type="component" value="Unplaced"/>
</dbReference>
<name>A0A914QPI5_9BILA</name>
<sequence length="238" mass="27923">MNILEHLGLLAPDEKVATQYASSSNFPENVTEAVEDKDLIRFFDFCFKFVKEFYENKQENMVTNLAMVNGYQEIIQHTDEMFFARSRLGDSLDKALARFNECLQTFSYSHSIDRDAQILNYDYGGVDDYIPFMEEDNYNDPFGLESAAVLSLIPIGPSHEVDFHRFFEEIEREPPSIMDDTNVDFMFNSSNEYDTDNDNFPFNEEREEYEDPSFQPGAWNPVSKLFTQFRSQNNYRNY</sequence>
<evidence type="ECO:0000313" key="2">
    <source>
        <dbReference type="WBParaSite" id="PDA_v2.g5755.t1"/>
    </source>
</evidence>
<dbReference type="AlphaFoldDB" id="A0A914QPI5"/>
<accession>A0A914QPI5</accession>